<dbReference type="EMBL" id="LSBJ02000007">
    <property type="protein sequence ID" value="OAQ62092.1"/>
    <property type="molecule type" value="Genomic_DNA"/>
</dbReference>
<dbReference type="STRING" id="1380566.A0A179F9G7"/>
<feature type="compositionally biased region" description="Polar residues" evidence="1">
    <location>
        <begin position="185"/>
        <end position="217"/>
    </location>
</feature>
<dbReference type="AlphaFoldDB" id="A0A179F9G7"/>
<evidence type="ECO:0000313" key="3">
    <source>
        <dbReference type="Proteomes" id="UP000078397"/>
    </source>
</evidence>
<dbReference type="GeneID" id="28850117"/>
<sequence length="536" mass="60026">MASSSATPNNHSGSFSTRAARTTHQEPEPVVSSSYENPQQPVQDFNFNSDHHRTPHLLLAAPVALDRFQSQFASGFTRAVNVDRGASADVTTDCTTRNQSPLRAYLSPGYSSVHSPSMASDGMYEHSQDSNRAWLMTPTRDIEGNTPNCTATPAPSRRAGDSSEALLPGFDSSTSETTTTSWLSHPSSTQQPGQINYHSTGDQSINSMATMPPQQSQGVPLHYHLSNFPEHPTPNLLFGNTTNFAESPVPNEAPSFDNHSFDGPAARFRESHANMYTINSGTDGHLVTGTVVATALGQPHDPDRKPMQCKSCKFIIADAAEEKMHDLQCERIPCLFQFAGCRSRCKGKNEWKRHIRTQHLLEEAFVCPSCESKVFNRKDLFKQHYIRMHCTKEEAEALRKRQCSTVFQKKLEELQLQAVRADQPAHPRADHCFMMGCQTTFAEEDSWGKCLEHVAKHQEAVMRGKEEIRDFQFTEEQLRYFQDVGALARKPDGEWVLGRQSDGERARTNKKKNPKPQTDARPGRSAVSKSQRYRQR</sequence>
<feature type="region of interest" description="Disordered" evidence="1">
    <location>
        <begin position="1"/>
        <end position="44"/>
    </location>
</feature>
<comment type="caution">
    <text evidence="2">The sequence shown here is derived from an EMBL/GenBank/DDBJ whole genome shotgun (WGS) entry which is preliminary data.</text>
</comment>
<organism evidence="2 3">
    <name type="scientific">Pochonia chlamydosporia 170</name>
    <dbReference type="NCBI Taxonomy" id="1380566"/>
    <lineage>
        <taxon>Eukaryota</taxon>
        <taxon>Fungi</taxon>
        <taxon>Dikarya</taxon>
        <taxon>Ascomycota</taxon>
        <taxon>Pezizomycotina</taxon>
        <taxon>Sordariomycetes</taxon>
        <taxon>Hypocreomycetidae</taxon>
        <taxon>Hypocreales</taxon>
        <taxon>Clavicipitaceae</taxon>
        <taxon>Pochonia</taxon>
    </lineage>
</organism>
<protein>
    <submittedName>
        <fullName evidence="2">Zinc finger domain-containing protein</fullName>
    </submittedName>
</protein>
<feature type="compositionally biased region" description="Polar residues" evidence="1">
    <location>
        <begin position="1"/>
        <end position="22"/>
    </location>
</feature>
<feature type="compositionally biased region" description="Low complexity" evidence="1">
    <location>
        <begin position="172"/>
        <end position="184"/>
    </location>
</feature>
<keyword evidence="3" id="KW-1185">Reference proteome</keyword>
<feature type="region of interest" description="Disordered" evidence="1">
    <location>
        <begin position="139"/>
        <end position="217"/>
    </location>
</feature>
<proteinExistence type="predicted"/>
<evidence type="ECO:0000256" key="1">
    <source>
        <dbReference type="SAM" id="MobiDB-lite"/>
    </source>
</evidence>
<gene>
    <name evidence="2" type="ORF">VFPPC_07225</name>
</gene>
<evidence type="ECO:0000313" key="2">
    <source>
        <dbReference type="EMBL" id="OAQ62092.1"/>
    </source>
</evidence>
<dbReference type="Proteomes" id="UP000078397">
    <property type="component" value="Unassembled WGS sequence"/>
</dbReference>
<dbReference type="KEGG" id="pchm:VFPPC_07225"/>
<dbReference type="Gene3D" id="3.30.160.60">
    <property type="entry name" value="Classic Zinc Finger"/>
    <property type="match status" value="1"/>
</dbReference>
<feature type="region of interest" description="Disordered" evidence="1">
    <location>
        <begin position="492"/>
        <end position="536"/>
    </location>
</feature>
<accession>A0A179F9G7</accession>
<reference evidence="2 3" key="1">
    <citation type="journal article" date="2016" name="PLoS Pathog.">
        <title>Biosynthesis of antibiotic leucinostatins in bio-control fungus Purpureocillium lilacinum and their inhibition on phytophthora revealed by genome mining.</title>
        <authorList>
            <person name="Wang G."/>
            <person name="Liu Z."/>
            <person name="Lin R."/>
            <person name="Li E."/>
            <person name="Mao Z."/>
            <person name="Ling J."/>
            <person name="Yang Y."/>
            <person name="Yin W.B."/>
            <person name="Xie B."/>
        </authorList>
    </citation>
    <scope>NUCLEOTIDE SEQUENCE [LARGE SCALE GENOMIC DNA]</scope>
    <source>
        <strain evidence="2">170</strain>
    </source>
</reference>
<dbReference type="RefSeq" id="XP_018139796.1">
    <property type="nucleotide sequence ID" value="XM_018286123.1"/>
</dbReference>
<name>A0A179F9G7_METCM</name>
<dbReference type="OrthoDB" id="5388486at2759"/>
<feature type="compositionally biased region" description="Polar residues" evidence="1">
    <location>
        <begin position="31"/>
        <end position="44"/>
    </location>
</feature>